<feature type="compositionally biased region" description="Gly residues" evidence="4">
    <location>
        <begin position="111"/>
        <end position="124"/>
    </location>
</feature>
<comment type="subunit">
    <text evidence="2">Homotetramer.</text>
</comment>
<organism evidence="5 6">
    <name type="scientific">Blastopirellula sediminis</name>
    <dbReference type="NCBI Taxonomy" id="2894196"/>
    <lineage>
        <taxon>Bacteria</taxon>
        <taxon>Pseudomonadati</taxon>
        <taxon>Planctomycetota</taxon>
        <taxon>Planctomycetia</taxon>
        <taxon>Pirellulales</taxon>
        <taxon>Pirellulaceae</taxon>
        <taxon>Blastopirellula</taxon>
    </lineage>
</organism>
<evidence type="ECO:0000256" key="1">
    <source>
        <dbReference type="ARBA" id="ARBA00023125"/>
    </source>
</evidence>
<feature type="region of interest" description="Disordered" evidence="4">
    <location>
        <begin position="91"/>
        <end position="167"/>
    </location>
</feature>
<evidence type="ECO:0000313" key="6">
    <source>
        <dbReference type="Proteomes" id="UP001139103"/>
    </source>
</evidence>
<dbReference type="GO" id="GO:0009295">
    <property type="term" value="C:nucleoid"/>
    <property type="evidence" value="ECO:0007669"/>
    <property type="project" value="TreeGrafter"/>
</dbReference>
<dbReference type="PROSITE" id="PS50935">
    <property type="entry name" value="SSB"/>
    <property type="match status" value="1"/>
</dbReference>
<evidence type="ECO:0000313" key="5">
    <source>
        <dbReference type="EMBL" id="MCC9629101.1"/>
    </source>
</evidence>
<dbReference type="PANTHER" id="PTHR10302">
    <property type="entry name" value="SINGLE-STRANDED DNA-BINDING PROTEIN"/>
    <property type="match status" value="1"/>
</dbReference>
<protein>
    <recommendedName>
        <fullName evidence="2 3">Single-stranded DNA-binding protein</fullName>
        <shortName evidence="2">SSB</shortName>
    </recommendedName>
</protein>
<dbReference type="EMBL" id="JAJKFT010000010">
    <property type="protein sequence ID" value="MCC9629101.1"/>
    <property type="molecule type" value="Genomic_DNA"/>
</dbReference>
<dbReference type="NCBIfam" id="TIGR00621">
    <property type="entry name" value="ssb"/>
    <property type="match status" value="1"/>
</dbReference>
<accession>A0A9X1MM32</accession>
<keyword evidence="1 2" id="KW-0238">DNA-binding</keyword>
<dbReference type="HAMAP" id="MF_00984">
    <property type="entry name" value="SSB"/>
    <property type="match status" value="1"/>
</dbReference>
<dbReference type="Proteomes" id="UP001139103">
    <property type="component" value="Unassembled WGS sequence"/>
</dbReference>
<dbReference type="GO" id="GO:0003697">
    <property type="term" value="F:single-stranded DNA binding"/>
    <property type="evidence" value="ECO:0007669"/>
    <property type="project" value="UniProtKB-UniRule"/>
</dbReference>
<name>A0A9X1MM32_9BACT</name>
<dbReference type="InterPro" id="IPR000424">
    <property type="entry name" value="Primosome_PriB/ssb"/>
</dbReference>
<keyword evidence="6" id="KW-1185">Reference proteome</keyword>
<reference evidence="5" key="1">
    <citation type="submission" date="2021-11" db="EMBL/GenBank/DDBJ databases">
        <title>Genome sequence.</title>
        <authorList>
            <person name="Sun Q."/>
        </authorList>
    </citation>
    <scope>NUCLEOTIDE SEQUENCE</scope>
    <source>
        <strain evidence="5">JC732</strain>
    </source>
</reference>
<dbReference type="GO" id="GO:0006260">
    <property type="term" value="P:DNA replication"/>
    <property type="evidence" value="ECO:0007669"/>
    <property type="project" value="InterPro"/>
</dbReference>
<dbReference type="SUPFAM" id="SSF50249">
    <property type="entry name" value="Nucleic acid-binding proteins"/>
    <property type="match status" value="1"/>
</dbReference>
<evidence type="ECO:0000256" key="4">
    <source>
        <dbReference type="SAM" id="MobiDB-lite"/>
    </source>
</evidence>
<evidence type="ECO:0000256" key="3">
    <source>
        <dbReference type="RuleBase" id="RU000524"/>
    </source>
</evidence>
<feature type="compositionally biased region" description="Low complexity" evidence="4">
    <location>
        <begin position="157"/>
        <end position="167"/>
    </location>
</feature>
<dbReference type="PANTHER" id="PTHR10302:SF27">
    <property type="entry name" value="SINGLE-STRANDED DNA-BINDING PROTEIN"/>
    <property type="match status" value="1"/>
</dbReference>
<dbReference type="AlphaFoldDB" id="A0A9X1MM32"/>
<dbReference type="InterPro" id="IPR012340">
    <property type="entry name" value="NA-bd_OB-fold"/>
</dbReference>
<dbReference type="RefSeq" id="WP_230218752.1">
    <property type="nucleotide sequence ID" value="NZ_JAJKFT010000010.1"/>
</dbReference>
<evidence type="ECO:0000256" key="2">
    <source>
        <dbReference type="HAMAP-Rule" id="MF_00984"/>
    </source>
</evidence>
<dbReference type="CDD" id="cd04496">
    <property type="entry name" value="SSB_OBF"/>
    <property type="match status" value="1"/>
</dbReference>
<comment type="caution">
    <text evidence="2">Lacks conserved residue(s) required for the propagation of feature annotation.</text>
</comment>
<feature type="compositionally biased region" description="Gly residues" evidence="4">
    <location>
        <begin position="134"/>
        <end position="152"/>
    </location>
</feature>
<dbReference type="InterPro" id="IPR011344">
    <property type="entry name" value="ssDNA-bd"/>
</dbReference>
<dbReference type="Pfam" id="PF00436">
    <property type="entry name" value="SSB"/>
    <property type="match status" value="1"/>
</dbReference>
<proteinExistence type="inferred from homology"/>
<comment type="caution">
    <text evidence="5">The sequence shown here is derived from an EMBL/GenBank/DDBJ whole genome shotgun (WGS) entry which is preliminary data.</text>
</comment>
<sequence length="167" mass="17561">MASFNRVILVGNLTRDVEVRYIQSGSAVAEIGLAVNDRRKTASGEWVDETTFVDVTLWGRTAEIASEYLSKGSPVLVEGRLKLDTWETDGQKRSKLRVVGEKMQMLSARGPGQGGPSSGGGGGQRRQPQSAPNRGGGNKGGGDDFGGGYGGGDDYDSFGGSSDDIPF</sequence>
<dbReference type="Gene3D" id="2.40.50.140">
    <property type="entry name" value="Nucleic acid-binding proteins"/>
    <property type="match status" value="1"/>
</dbReference>
<gene>
    <name evidence="5" type="primary">ssb</name>
    <name evidence="5" type="ORF">LOC68_11895</name>
</gene>